<proteinExistence type="inferred from homology"/>
<dbReference type="PANTHER" id="PTHR42951">
    <property type="entry name" value="METALLO-BETA-LACTAMASE DOMAIN-CONTAINING"/>
    <property type="match status" value="1"/>
</dbReference>
<dbReference type="CDD" id="cd16282">
    <property type="entry name" value="metallo-hydrolase-like_MBL-fold"/>
    <property type="match status" value="1"/>
</dbReference>
<sequence length="297" mass="33374">MQRKQFIQSALLTATGLTLFRQASIARMFQQPAWKIQMLTNDAGVFTEKGGTILFYYTKDGIVVVDSQFPEQAQHLIDELKKQSQTFRLLINTHHHGDHSSGNIAFKDIVQHVLAHENSKKNQQDVAIKNKTEDKQLYPGQTFGHVWCESIGKERLCLYYFGAAHTNGDALIHFEKANIVHTGDLVANRRHPYVDRTAGASMKNWITVLDKTLDKFNKKTTYVFGHAEAGYNVTGTAEDVKAFRSYIEKTLVFVEGAIKSGKSKEEVLKTTVIPGAEEWKGPGIERPLTAAYEELSA</sequence>
<gene>
    <name evidence="3" type="ORF">I5907_16880</name>
</gene>
<accession>A0A931MCM5</accession>
<keyword evidence="4" id="KW-1185">Reference proteome</keyword>
<dbReference type="GO" id="GO:0017001">
    <property type="term" value="P:antibiotic catabolic process"/>
    <property type="evidence" value="ECO:0007669"/>
    <property type="project" value="UniProtKB-ARBA"/>
</dbReference>
<dbReference type="EMBL" id="JADWYR010000002">
    <property type="protein sequence ID" value="MBG9377918.1"/>
    <property type="molecule type" value="Genomic_DNA"/>
</dbReference>
<feature type="domain" description="Metallo-beta-lactamase" evidence="2">
    <location>
        <begin position="50"/>
        <end position="226"/>
    </location>
</feature>
<organism evidence="3 4">
    <name type="scientific">Panacibacter microcysteis</name>
    <dbReference type="NCBI Taxonomy" id="2793269"/>
    <lineage>
        <taxon>Bacteria</taxon>
        <taxon>Pseudomonadati</taxon>
        <taxon>Bacteroidota</taxon>
        <taxon>Chitinophagia</taxon>
        <taxon>Chitinophagales</taxon>
        <taxon>Chitinophagaceae</taxon>
        <taxon>Panacibacter</taxon>
    </lineage>
</organism>
<dbReference type="Proteomes" id="UP000628448">
    <property type="component" value="Unassembled WGS sequence"/>
</dbReference>
<dbReference type="AlphaFoldDB" id="A0A931MCM5"/>
<comment type="caution">
    <text evidence="3">The sequence shown here is derived from an EMBL/GenBank/DDBJ whole genome shotgun (WGS) entry which is preliminary data.</text>
</comment>
<dbReference type="SUPFAM" id="SSF56281">
    <property type="entry name" value="Metallo-hydrolase/oxidoreductase"/>
    <property type="match status" value="1"/>
</dbReference>
<dbReference type="InterPro" id="IPR001279">
    <property type="entry name" value="Metallo-B-lactamas"/>
</dbReference>
<dbReference type="RefSeq" id="WP_196991979.1">
    <property type="nucleotide sequence ID" value="NZ_JADWYR010000002.1"/>
</dbReference>
<comment type="similarity">
    <text evidence="1">Belongs to the metallo-beta-lactamase superfamily. Class-B beta-lactamase family.</text>
</comment>
<dbReference type="Gene3D" id="3.60.15.10">
    <property type="entry name" value="Ribonuclease Z/Hydroxyacylglutathione hydrolase-like"/>
    <property type="match status" value="1"/>
</dbReference>
<dbReference type="SMART" id="SM00849">
    <property type="entry name" value="Lactamase_B"/>
    <property type="match status" value="1"/>
</dbReference>
<dbReference type="Pfam" id="PF00753">
    <property type="entry name" value="Lactamase_B"/>
    <property type="match status" value="1"/>
</dbReference>
<evidence type="ECO:0000313" key="3">
    <source>
        <dbReference type="EMBL" id="MBG9377918.1"/>
    </source>
</evidence>
<dbReference type="InterPro" id="IPR036866">
    <property type="entry name" value="RibonucZ/Hydroxyglut_hydro"/>
</dbReference>
<dbReference type="PANTHER" id="PTHR42951:SF4">
    <property type="entry name" value="ACYL-COENZYME A THIOESTERASE MBLAC2"/>
    <property type="match status" value="1"/>
</dbReference>
<reference evidence="3" key="1">
    <citation type="submission" date="2020-11" db="EMBL/GenBank/DDBJ databases">
        <title>Bacterial whole genome sequence for Panacibacter sp. DH6.</title>
        <authorList>
            <person name="Le V."/>
            <person name="Ko S."/>
            <person name="Ahn C.-Y."/>
            <person name="Oh H.-M."/>
        </authorList>
    </citation>
    <scope>NUCLEOTIDE SEQUENCE</scope>
    <source>
        <strain evidence="3">DH6</strain>
    </source>
</reference>
<evidence type="ECO:0000313" key="4">
    <source>
        <dbReference type="Proteomes" id="UP000628448"/>
    </source>
</evidence>
<name>A0A931MCM5_9BACT</name>
<evidence type="ECO:0000256" key="1">
    <source>
        <dbReference type="ARBA" id="ARBA00005250"/>
    </source>
</evidence>
<dbReference type="InterPro" id="IPR050855">
    <property type="entry name" value="NDM-1-like"/>
</dbReference>
<evidence type="ECO:0000259" key="2">
    <source>
        <dbReference type="SMART" id="SM00849"/>
    </source>
</evidence>
<protein>
    <submittedName>
        <fullName evidence="3">MBL fold metallo-hydrolase</fullName>
    </submittedName>
</protein>